<dbReference type="AlphaFoldDB" id="Q8NMQ3"/>
<dbReference type="KEGG" id="cgl:Cgl2513"/>
<dbReference type="EMBL" id="BA000036">
    <property type="protein sequence ID" value="BAB99906.1"/>
    <property type="molecule type" value="Genomic_DNA"/>
</dbReference>
<keyword evidence="3" id="KW-1185">Reference proteome</keyword>
<dbReference type="eggNOG" id="COG3191">
    <property type="taxonomic scope" value="Bacteria"/>
</dbReference>
<dbReference type="Pfam" id="PF03576">
    <property type="entry name" value="Peptidase_S58"/>
    <property type="match status" value="1"/>
</dbReference>
<protein>
    <submittedName>
        <fullName evidence="2">L-aminopeptidase/D-esterase</fullName>
    </submittedName>
</protein>
<name>Q8NMQ3_CORGL</name>
<proteinExistence type="inferred from homology"/>
<organism evidence="2 3">
    <name type="scientific">Corynebacterium glutamicum (strain ATCC 13032 / DSM 20300 / JCM 1318 / BCRC 11384 / CCUG 27702 / LMG 3730 / NBRC 12168 / NCIMB 10025 / NRRL B-2784 / 534)</name>
    <dbReference type="NCBI Taxonomy" id="196627"/>
    <lineage>
        <taxon>Bacteria</taxon>
        <taxon>Bacillati</taxon>
        <taxon>Actinomycetota</taxon>
        <taxon>Actinomycetes</taxon>
        <taxon>Mycobacteriales</taxon>
        <taxon>Corynebacteriaceae</taxon>
        <taxon>Corynebacterium</taxon>
    </lineage>
</organism>
<dbReference type="HOGENOM" id="CLU_044458_0_0_11"/>
<dbReference type="GO" id="GO:0004177">
    <property type="term" value="F:aminopeptidase activity"/>
    <property type="evidence" value="ECO:0007669"/>
    <property type="project" value="TreeGrafter"/>
</dbReference>
<evidence type="ECO:0000313" key="2">
    <source>
        <dbReference type="EMBL" id="BAB99906.1"/>
    </source>
</evidence>
<comment type="similarity">
    <text evidence="1">Belongs to the peptidase S58 family.</text>
</comment>
<gene>
    <name evidence="2" type="ordered locus">Cgl2513</name>
</gene>
<evidence type="ECO:0000256" key="1">
    <source>
        <dbReference type="ARBA" id="ARBA00007068"/>
    </source>
</evidence>
<accession>Q8NMQ3</accession>
<dbReference type="OrthoDB" id="9808347at2"/>
<dbReference type="PANTHER" id="PTHR36512:SF3">
    <property type="entry name" value="BLR5678 PROTEIN"/>
    <property type="match status" value="1"/>
</dbReference>
<sequence length="320" mass="32090">MACLQSRVLAGSDDELMLIDVAGFLLGHVTKGDTGCSVVIAPNGAFAGVDVRGGGPGTRETDLLEPHNSVQQAHAVVLCGGSAFGLAAADGVMTALENRGIGFPVRPEGPIVPIVPGAVIFDLLVGDPKNRPTAADGEQAVENAFAGTHNGSGSVGAGTGATAGRLRGGFGQSSRRVGKYTIAAGVVANPVGEVVDLTTGALFGRPEVMGVGVDKLKSAAETLNTTIGVVATDAPVTKAQAKRLALVAHDGLARAVRPSHSPMDGDTFFAMSSGDGSGVTPVELAELSAHAADCVQDAIIDAILTASPGLGLKSFRELLP</sequence>
<dbReference type="SUPFAM" id="SSF56266">
    <property type="entry name" value="DmpA/ArgJ-like"/>
    <property type="match status" value="1"/>
</dbReference>
<dbReference type="PATRIC" id="fig|196627.13.peg.2447"/>
<dbReference type="Gene3D" id="3.60.70.12">
    <property type="entry name" value="L-amino peptidase D-ALA esterase/amidase"/>
    <property type="match status" value="1"/>
</dbReference>
<dbReference type="InterPro" id="IPR016117">
    <property type="entry name" value="ArgJ-like_dom_sf"/>
</dbReference>
<dbReference type="Proteomes" id="UP000000582">
    <property type="component" value="Chromosome"/>
</dbReference>
<dbReference type="MEROPS" id="P01.101"/>
<dbReference type="STRING" id="196627.cg2768"/>
<evidence type="ECO:0000313" key="3">
    <source>
        <dbReference type="Proteomes" id="UP000000582"/>
    </source>
</evidence>
<dbReference type="InterPro" id="IPR005321">
    <property type="entry name" value="Peptidase_S58_DmpA"/>
</dbReference>
<dbReference type="PANTHER" id="PTHR36512">
    <property type="entry name" value="D-AMINOPEPTIDASE"/>
    <property type="match status" value="1"/>
</dbReference>
<reference evidence="3" key="1">
    <citation type="journal article" date="2003" name="Appl. Microbiol. Biotechnol.">
        <title>The Corynebacterium glutamicum genome: features and impacts on biotechnological processes.</title>
        <authorList>
            <person name="Ikeda M."/>
            <person name="Nakagawa S."/>
        </authorList>
    </citation>
    <scope>NUCLEOTIDE SEQUENCE [LARGE SCALE GENOMIC DNA]</scope>
    <source>
        <strain evidence="3">ATCC 13032 / DSM 20300 / BCRC 11384 / JCM 1318 / LMG 3730 / NCIMB 10025</strain>
    </source>
</reference>
<dbReference type="BioCyc" id="CORYNE:G18NG-12117-MONOMER"/>
<dbReference type="CDD" id="cd02252">
    <property type="entry name" value="nylC_like"/>
    <property type="match status" value="1"/>
</dbReference>